<dbReference type="Gene3D" id="3.40.50.2300">
    <property type="match status" value="1"/>
</dbReference>
<evidence type="ECO:0000259" key="5">
    <source>
        <dbReference type="PROSITE" id="PS50110"/>
    </source>
</evidence>
<evidence type="ECO:0000256" key="1">
    <source>
        <dbReference type="ARBA" id="ARBA00022553"/>
    </source>
</evidence>
<dbReference type="SUPFAM" id="SSF46894">
    <property type="entry name" value="C-terminal effector domain of the bipartite response regulators"/>
    <property type="match status" value="1"/>
</dbReference>
<dbReference type="InterPro" id="IPR058245">
    <property type="entry name" value="NreC/VraR/RcsB-like_REC"/>
</dbReference>
<evidence type="ECO:0000259" key="4">
    <source>
        <dbReference type="PROSITE" id="PS50043"/>
    </source>
</evidence>
<dbReference type="PROSITE" id="PS00622">
    <property type="entry name" value="HTH_LUXR_1"/>
    <property type="match status" value="1"/>
</dbReference>
<dbReference type="PROSITE" id="PS50043">
    <property type="entry name" value="HTH_LUXR_2"/>
    <property type="match status" value="1"/>
</dbReference>
<dbReference type="InterPro" id="IPR011006">
    <property type="entry name" value="CheY-like_superfamily"/>
</dbReference>
<dbReference type="InterPro" id="IPR000792">
    <property type="entry name" value="Tscrpt_reg_LuxR_C"/>
</dbReference>
<name>A0A0D8FQ61_9ACTN</name>
<dbReference type="GO" id="GO:0006355">
    <property type="term" value="P:regulation of DNA-templated transcription"/>
    <property type="evidence" value="ECO:0007669"/>
    <property type="project" value="InterPro"/>
</dbReference>
<feature type="modified residue" description="4-aspartylphosphate" evidence="3">
    <location>
        <position position="54"/>
    </location>
</feature>
<dbReference type="SMART" id="SM00421">
    <property type="entry name" value="HTH_LUXR"/>
    <property type="match status" value="1"/>
</dbReference>
<accession>A0A0D8FQ61</accession>
<reference evidence="6 7" key="1">
    <citation type="submission" date="2015-01" db="EMBL/GenBank/DDBJ databases">
        <title>Draft genome of the acidophilic iron oxidizer Ferrimicrobium acidiphilum strain T23.</title>
        <authorList>
            <person name="Poehlein A."/>
            <person name="Eisen S."/>
            <person name="Schloemann M."/>
            <person name="Johnson B.D."/>
            <person name="Daniel R."/>
            <person name="Muehling M."/>
        </authorList>
    </citation>
    <scope>NUCLEOTIDE SEQUENCE [LARGE SCALE GENOMIC DNA]</scope>
    <source>
        <strain evidence="6 7">T23</strain>
    </source>
</reference>
<dbReference type="Pfam" id="PF00072">
    <property type="entry name" value="Response_reg"/>
    <property type="match status" value="1"/>
</dbReference>
<dbReference type="AlphaFoldDB" id="A0A0D8FQ61"/>
<dbReference type="GeneID" id="78373824"/>
<sequence length="209" mass="22252">MIKVVIVDDHTIVRRGLLGILAKAPDCKIVGEAAGIAQAKQVISAQLPDVVCCDLKLQDGDGASLVAWVRDRTEANALVLTTYDEPALVRSALAAGAKGYLLKDVEESILFDAIRRVATGRSYYATAVSSRISHDLLNDALLTQRELEVLTLAASGATNTIIGGVLGISEPTVKTYFARIFGKLGVSTRTQAVVAAIDHGYLDRGAIYR</sequence>
<proteinExistence type="predicted"/>
<gene>
    <name evidence="6" type="primary">degU</name>
    <name evidence="6" type="ORF">FEAC_28550</name>
</gene>
<dbReference type="eggNOG" id="COG2197">
    <property type="taxonomic scope" value="Bacteria"/>
</dbReference>
<dbReference type="Proteomes" id="UP000032336">
    <property type="component" value="Unassembled WGS sequence"/>
</dbReference>
<dbReference type="RefSeq" id="WP_035391565.1">
    <property type="nucleotide sequence ID" value="NZ_JQKF01000050.1"/>
</dbReference>
<dbReference type="SMART" id="SM00448">
    <property type="entry name" value="REC"/>
    <property type="match status" value="1"/>
</dbReference>
<dbReference type="PATRIC" id="fig|1121877.4.peg.3218"/>
<dbReference type="CDD" id="cd17535">
    <property type="entry name" value="REC_NarL-like"/>
    <property type="match status" value="1"/>
</dbReference>
<dbReference type="STRING" id="1121877.FEAC_28550"/>
<dbReference type="Pfam" id="PF00196">
    <property type="entry name" value="GerE"/>
    <property type="match status" value="1"/>
</dbReference>
<dbReference type="GO" id="GO:0003677">
    <property type="term" value="F:DNA binding"/>
    <property type="evidence" value="ECO:0007669"/>
    <property type="project" value="UniProtKB-KW"/>
</dbReference>
<organism evidence="6 7">
    <name type="scientific">Ferrimicrobium acidiphilum DSM 19497</name>
    <dbReference type="NCBI Taxonomy" id="1121877"/>
    <lineage>
        <taxon>Bacteria</taxon>
        <taxon>Bacillati</taxon>
        <taxon>Actinomycetota</taxon>
        <taxon>Acidimicrobiia</taxon>
        <taxon>Acidimicrobiales</taxon>
        <taxon>Acidimicrobiaceae</taxon>
        <taxon>Ferrimicrobium</taxon>
    </lineage>
</organism>
<dbReference type="InterPro" id="IPR001789">
    <property type="entry name" value="Sig_transdc_resp-reg_receiver"/>
</dbReference>
<protein>
    <submittedName>
        <fullName evidence="6">Transcriptional regulatory protein DegU</fullName>
    </submittedName>
</protein>
<dbReference type="GO" id="GO:0000160">
    <property type="term" value="P:phosphorelay signal transduction system"/>
    <property type="evidence" value="ECO:0007669"/>
    <property type="project" value="InterPro"/>
</dbReference>
<keyword evidence="7" id="KW-1185">Reference proteome</keyword>
<dbReference type="PANTHER" id="PTHR43214">
    <property type="entry name" value="TWO-COMPONENT RESPONSE REGULATOR"/>
    <property type="match status" value="1"/>
</dbReference>
<keyword evidence="1 3" id="KW-0597">Phosphoprotein</keyword>
<dbReference type="PANTHER" id="PTHR43214:SF42">
    <property type="entry name" value="TRANSCRIPTIONAL REGULATORY PROTEIN DESR"/>
    <property type="match status" value="1"/>
</dbReference>
<dbReference type="OrthoDB" id="9808843at2"/>
<comment type="caution">
    <text evidence="6">The sequence shown here is derived from an EMBL/GenBank/DDBJ whole genome shotgun (WGS) entry which is preliminary data.</text>
</comment>
<keyword evidence="2" id="KW-0238">DNA-binding</keyword>
<dbReference type="SUPFAM" id="SSF52172">
    <property type="entry name" value="CheY-like"/>
    <property type="match status" value="1"/>
</dbReference>
<feature type="domain" description="HTH luxR-type" evidence="4">
    <location>
        <begin position="135"/>
        <end position="200"/>
    </location>
</feature>
<evidence type="ECO:0000256" key="2">
    <source>
        <dbReference type="ARBA" id="ARBA00023125"/>
    </source>
</evidence>
<evidence type="ECO:0000313" key="7">
    <source>
        <dbReference type="Proteomes" id="UP000032336"/>
    </source>
</evidence>
<dbReference type="InterPro" id="IPR039420">
    <property type="entry name" value="WalR-like"/>
</dbReference>
<dbReference type="InterPro" id="IPR016032">
    <property type="entry name" value="Sig_transdc_resp-reg_C-effctor"/>
</dbReference>
<dbReference type="PRINTS" id="PR00038">
    <property type="entry name" value="HTHLUXR"/>
</dbReference>
<dbReference type="PROSITE" id="PS50110">
    <property type="entry name" value="RESPONSE_REGULATORY"/>
    <property type="match status" value="1"/>
</dbReference>
<evidence type="ECO:0000313" key="6">
    <source>
        <dbReference type="EMBL" id="KJE75413.1"/>
    </source>
</evidence>
<dbReference type="CDD" id="cd06170">
    <property type="entry name" value="LuxR_C_like"/>
    <property type="match status" value="1"/>
</dbReference>
<evidence type="ECO:0000256" key="3">
    <source>
        <dbReference type="PROSITE-ProRule" id="PRU00169"/>
    </source>
</evidence>
<feature type="domain" description="Response regulatory" evidence="5">
    <location>
        <begin position="3"/>
        <end position="118"/>
    </location>
</feature>
<dbReference type="EMBL" id="JXUW01000043">
    <property type="protein sequence ID" value="KJE75413.1"/>
    <property type="molecule type" value="Genomic_DNA"/>
</dbReference>